<gene>
    <name evidence="6" type="ORF">EB834_14635</name>
</gene>
<dbReference type="Pfam" id="PF13535">
    <property type="entry name" value="ATP-grasp_4"/>
    <property type="match status" value="1"/>
</dbReference>
<evidence type="ECO:0000259" key="5">
    <source>
        <dbReference type="PROSITE" id="PS50975"/>
    </source>
</evidence>
<evidence type="ECO:0000313" key="6">
    <source>
        <dbReference type="EMBL" id="TGD37544.1"/>
    </source>
</evidence>
<dbReference type="Proteomes" id="UP000297736">
    <property type="component" value="Unassembled WGS sequence"/>
</dbReference>
<dbReference type="GO" id="GO:0005524">
    <property type="term" value="F:ATP binding"/>
    <property type="evidence" value="ECO:0007669"/>
    <property type="project" value="UniProtKB-UniRule"/>
</dbReference>
<dbReference type="InterPro" id="IPR011761">
    <property type="entry name" value="ATP-grasp"/>
</dbReference>
<feature type="domain" description="ATP-grasp" evidence="5">
    <location>
        <begin position="62"/>
        <end position="256"/>
    </location>
</feature>
<evidence type="ECO:0000256" key="2">
    <source>
        <dbReference type="ARBA" id="ARBA00022741"/>
    </source>
</evidence>
<evidence type="ECO:0000256" key="3">
    <source>
        <dbReference type="ARBA" id="ARBA00022840"/>
    </source>
</evidence>
<organism evidence="6 7">
    <name type="scientific">Brevibacterium aurantiacum</name>
    <dbReference type="NCBI Taxonomy" id="273384"/>
    <lineage>
        <taxon>Bacteria</taxon>
        <taxon>Bacillati</taxon>
        <taxon>Actinomycetota</taxon>
        <taxon>Actinomycetes</taxon>
        <taxon>Micrococcales</taxon>
        <taxon>Brevibacteriaceae</taxon>
        <taxon>Brevibacterium</taxon>
    </lineage>
</organism>
<dbReference type="SUPFAM" id="SSF56059">
    <property type="entry name" value="Glutathione synthetase ATP-binding domain-like"/>
    <property type="match status" value="1"/>
</dbReference>
<dbReference type="Gene3D" id="3.30.470.20">
    <property type="entry name" value="ATP-grasp fold, B domain"/>
    <property type="match status" value="1"/>
</dbReference>
<evidence type="ECO:0000256" key="1">
    <source>
        <dbReference type="ARBA" id="ARBA00022598"/>
    </source>
</evidence>
<evidence type="ECO:0000256" key="4">
    <source>
        <dbReference type="PROSITE-ProRule" id="PRU00409"/>
    </source>
</evidence>
<dbReference type="InterPro" id="IPR052032">
    <property type="entry name" value="ATP-dep_AA_Ligase"/>
</dbReference>
<dbReference type="RefSeq" id="WP_135448017.1">
    <property type="nucleotide sequence ID" value="NZ_RHFF01000015.1"/>
</dbReference>
<dbReference type="AlphaFoldDB" id="A0A4Z0KJG8"/>
<protein>
    <submittedName>
        <fullName evidence="6">ATP-grasp domain-containing protein</fullName>
    </submittedName>
</protein>
<dbReference type="PANTHER" id="PTHR43585">
    <property type="entry name" value="FUMIPYRROLE BIOSYNTHESIS PROTEIN C"/>
    <property type="match status" value="1"/>
</dbReference>
<comment type="caution">
    <text evidence="6">The sequence shown here is derived from an EMBL/GenBank/DDBJ whole genome shotgun (WGS) entry which is preliminary data.</text>
</comment>
<proteinExistence type="predicted"/>
<sequence length="343" mass="38264">MDPLEVARRLEPVINENRNRYGALCVGLGDDSSQVAALVNSSLGLAEGRFACFSNLEVMRDKHRLRQVLPPGSKLNGLHQMAALDAHPENDLRNIFEKSPHGIVIKPNSGAGSRDVHSIQSEQDLQSLELTPDSYLVEQRFAGPEYSVESISWEGSHQPLVVTEKTTGGTNGLVETGHLQPAQIPDEHRDRLFDAVRTVLDHAGYQTGLSHIEFILEEGQPRLIEAHGRVGGDYIADLMKWSVGASAFEILFRTQQNQRLPESEPVGEHAAVHFPDLRRWSHTDQQWIDLMHENNMVKEAEILKDRDSRGDITCSVERHAYVILAGNKIDDLTQALQNLKVNS</sequence>
<reference evidence="6 7" key="1">
    <citation type="submission" date="2018-10" db="EMBL/GenBank/DDBJ databases">
        <title>Brevibacterium genomes from Austrain hard cheese rinds.</title>
        <authorList>
            <person name="Anast J.M."/>
            <person name="Dzieciol M."/>
            <person name="Schultz D.L."/>
            <person name="Mann E."/>
            <person name="Wagner M."/>
            <person name="Schmitz-Esser S."/>
        </authorList>
    </citation>
    <scope>NUCLEOTIDE SEQUENCE [LARGE SCALE GENOMIC DNA]</scope>
    <source>
        <strain evidence="6 7">L261</strain>
    </source>
</reference>
<dbReference type="GO" id="GO:0046872">
    <property type="term" value="F:metal ion binding"/>
    <property type="evidence" value="ECO:0007669"/>
    <property type="project" value="InterPro"/>
</dbReference>
<name>A0A4Z0KJG8_BREAU</name>
<keyword evidence="3 4" id="KW-0067">ATP-binding</keyword>
<keyword evidence="2 4" id="KW-0547">Nucleotide-binding</keyword>
<dbReference type="PANTHER" id="PTHR43585:SF2">
    <property type="entry name" value="ATP-GRASP ENZYME FSQD"/>
    <property type="match status" value="1"/>
</dbReference>
<dbReference type="EMBL" id="RHFF01000015">
    <property type="protein sequence ID" value="TGD37544.1"/>
    <property type="molecule type" value="Genomic_DNA"/>
</dbReference>
<dbReference type="PROSITE" id="PS50975">
    <property type="entry name" value="ATP_GRASP"/>
    <property type="match status" value="1"/>
</dbReference>
<accession>A0A4Z0KJG8</accession>
<keyword evidence="1" id="KW-0436">Ligase</keyword>
<evidence type="ECO:0000313" key="7">
    <source>
        <dbReference type="Proteomes" id="UP000297736"/>
    </source>
</evidence>
<dbReference type="GO" id="GO:0016874">
    <property type="term" value="F:ligase activity"/>
    <property type="evidence" value="ECO:0007669"/>
    <property type="project" value="UniProtKB-KW"/>
</dbReference>